<dbReference type="PANTHER" id="PTHR48475:SF1">
    <property type="entry name" value="RNASE H TYPE-1 DOMAIN-CONTAINING PROTEIN"/>
    <property type="match status" value="1"/>
</dbReference>
<evidence type="ECO:0000259" key="1">
    <source>
        <dbReference type="Pfam" id="PF00078"/>
    </source>
</evidence>
<evidence type="ECO:0000259" key="2">
    <source>
        <dbReference type="Pfam" id="PF17919"/>
    </source>
</evidence>
<dbReference type="CDD" id="cd01647">
    <property type="entry name" value="RT_LTR"/>
    <property type="match status" value="1"/>
</dbReference>
<gene>
    <name evidence="3" type="ORF">Tco_1068422</name>
</gene>
<comment type="caution">
    <text evidence="3">The sequence shown here is derived from an EMBL/GenBank/DDBJ whole genome shotgun (WGS) entry which is preliminary data.</text>
</comment>
<dbReference type="InterPro" id="IPR000477">
    <property type="entry name" value="RT_dom"/>
</dbReference>
<dbReference type="SUPFAM" id="SSF56672">
    <property type="entry name" value="DNA/RNA polymerases"/>
    <property type="match status" value="1"/>
</dbReference>
<keyword evidence="3" id="KW-0548">Nucleotidyltransferase</keyword>
<feature type="domain" description="Reverse transcriptase" evidence="1">
    <location>
        <begin position="95"/>
        <end position="182"/>
    </location>
</feature>
<evidence type="ECO:0000313" key="4">
    <source>
        <dbReference type="Proteomes" id="UP001151760"/>
    </source>
</evidence>
<keyword evidence="3" id="KW-0695">RNA-directed DNA polymerase</keyword>
<proteinExistence type="predicted"/>
<dbReference type="GO" id="GO:0003964">
    <property type="term" value="F:RNA-directed DNA polymerase activity"/>
    <property type="evidence" value="ECO:0007669"/>
    <property type="project" value="UniProtKB-KW"/>
</dbReference>
<dbReference type="InterPro" id="IPR043502">
    <property type="entry name" value="DNA/RNA_pol_sf"/>
</dbReference>
<accession>A0ABQ5HFP3</accession>
<sequence>MKGILRTIIVGGKPFNMEYRLNEFKHIEPIKQKKRGLALERNEVICKEVEELTKANILREVKYQTWVSNLVMVKKDDGRWKLYVDFTDINKYALKIATLYKKLIRKKIPFGLKNAGATYQRLVDKVFGNQIGWNLKVHIDEMVIKSDFKEGMLVDIQENFDKLRSINMKLNPRKCSFNVEKGPFLRHLITKKGIKANPSKAQIRPSPFFKVLKSCTNKKMVPWTSDAEETFQNIKEFIKTLPMLMTPIKGEALVMYLAASMESISSVLLAKIGKRQFPIYFISRTLEGADLDYLELEKLILALVNVARRLRRFFQAHPIRILTNKPIKQFLARPEKSGRIAKWAIELGEHDIEFRGCYFVKGQILADFLAKTPSAEDEEMEAKKATDEESESENLWKLYTDGALSFDGSEVGMMLVSHEGKEYT</sequence>
<evidence type="ECO:0000313" key="3">
    <source>
        <dbReference type="EMBL" id="GJT86705.1"/>
    </source>
</evidence>
<dbReference type="Pfam" id="PF00078">
    <property type="entry name" value="RVT_1"/>
    <property type="match status" value="1"/>
</dbReference>
<dbReference type="InterPro" id="IPR043128">
    <property type="entry name" value="Rev_trsase/Diguanyl_cyclase"/>
</dbReference>
<protein>
    <submittedName>
        <fullName evidence="3">Reverse transcriptase domain-containing protein</fullName>
    </submittedName>
</protein>
<dbReference type="Proteomes" id="UP001151760">
    <property type="component" value="Unassembled WGS sequence"/>
</dbReference>
<reference evidence="3" key="2">
    <citation type="submission" date="2022-01" db="EMBL/GenBank/DDBJ databases">
        <authorList>
            <person name="Yamashiro T."/>
            <person name="Shiraishi A."/>
            <person name="Satake H."/>
            <person name="Nakayama K."/>
        </authorList>
    </citation>
    <scope>NUCLEOTIDE SEQUENCE</scope>
</reference>
<name>A0ABQ5HFP3_9ASTR</name>
<organism evidence="3 4">
    <name type="scientific">Tanacetum coccineum</name>
    <dbReference type="NCBI Taxonomy" id="301880"/>
    <lineage>
        <taxon>Eukaryota</taxon>
        <taxon>Viridiplantae</taxon>
        <taxon>Streptophyta</taxon>
        <taxon>Embryophyta</taxon>
        <taxon>Tracheophyta</taxon>
        <taxon>Spermatophyta</taxon>
        <taxon>Magnoliopsida</taxon>
        <taxon>eudicotyledons</taxon>
        <taxon>Gunneridae</taxon>
        <taxon>Pentapetalae</taxon>
        <taxon>asterids</taxon>
        <taxon>campanulids</taxon>
        <taxon>Asterales</taxon>
        <taxon>Asteraceae</taxon>
        <taxon>Asteroideae</taxon>
        <taxon>Anthemideae</taxon>
        <taxon>Anthemidinae</taxon>
        <taxon>Tanacetum</taxon>
    </lineage>
</organism>
<dbReference type="EMBL" id="BQNB010019571">
    <property type="protein sequence ID" value="GJT86705.1"/>
    <property type="molecule type" value="Genomic_DNA"/>
</dbReference>
<keyword evidence="4" id="KW-1185">Reference proteome</keyword>
<feature type="domain" description="Reverse transcriptase/retrotransposon-derived protein RNase H-like" evidence="2">
    <location>
        <begin position="223"/>
        <end position="321"/>
    </location>
</feature>
<dbReference type="Gene3D" id="3.30.70.270">
    <property type="match status" value="1"/>
</dbReference>
<dbReference type="Gene3D" id="3.10.10.10">
    <property type="entry name" value="HIV Type 1 Reverse Transcriptase, subunit A, domain 1"/>
    <property type="match status" value="2"/>
</dbReference>
<dbReference type="PANTHER" id="PTHR48475">
    <property type="entry name" value="RIBONUCLEASE H"/>
    <property type="match status" value="1"/>
</dbReference>
<dbReference type="Pfam" id="PF17919">
    <property type="entry name" value="RT_RNaseH_2"/>
    <property type="match status" value="1"/>
</dbReference>
<keyword evidence="3" id="KW-0808">Transferase</keyword>
<dbReference type="InterPro" id="IPR041577">
    <property type="entry name" value="RT_RNaseH_2"/>
</dbReference>
<reference evidence="3" key="1">
    <citation type="journal article" date="2022" name="Int. J. Mol. Sci.">
        <title>Draft Genome of Tanacetum Coccineum: Genomic Comparison of Closely Related Tanacetum-Family Plants.</title>
        <authorList>
            <person name="Yamashiro T."/>
            <person name="Shiraishi A."/>
            <person name="Nakayama K."/>
            <person name="Satake H."/>
        </authorList>
    </citation>
    <scope>NUCLEOTIDE SEQUENCE</scope>
</reference>